<dbReference type="Pfam" id="PF00754">
    <property type="entry name" value="F5_F8_type_C"/>
    <property type="match status" value="1"/>
</dbReference>
<dbReference type="GeneID" id="111129777"/>
<keyword evidence="16" id="KW-1185">Reference proteome</keyword>
<dbReference type="SMART" id="SM00231">
    <property type="entry name" value="FA58C"/>
    <property type="match status" value="1"/>
</dbReference>
<organism evidence="16 17">
    <name type="scientific">Crassostrea virginica</name>
    <name type="common">Eastern oyster</name>
    <dbReference type="NCBI Taxonomy" id="6565"/>
    <lineage>
        <taxon>Eukaryota</taxon>
        <taxon>Metazoa</taxon>
        <taxon>Spiralia</taxon>
        <taxon>Lophotrochozoa</taxon>
        <taxon>Mollusca</taxon>
        <taxon>Bivalvia</taxon>
        <taxon>Autobranchia</taxon>
        <taxon>Pteriomorphia</taxon>
        <taxon>Ostreida</taxon>
        <taxon>Ostreoidea</taxon>
        <taxon>Ostreidae</taxon>
        <taxon>Crassostrea</taxon>
    </lineage>
</organism>
<keyword evidence="5 12" id="KW-0732">Signal</keyword>
<dbReference type="InterPro" id="IPR008979">
    <property type="entry name" value="Galactose-bd-like_sf"/>
</dbReference>
<feature type="chain" id="PRO_5033995768" evidence="12">
    <location>
        <begin position="21"/>
        <end position="1303"/>
    </location>
</feature>
<feature type="domain" description="F5/8 type C" evidence="13">
    <location>
        <begin position="36"/>
        <end position="183"/>
    </location>
</feature>
<dbReference type="InterPro" id="IPR000742">
    <property type="entry name" value="EGF"/>
</dbReference>
<dbReference type="CDD" id="cd00057">
    <property type="entry name" value="FA58C"/>
    <property type="match status" value="1"/>
</dbReference>
<keyword evidence="7 11" id="KW-0472">Membrane</keyword>
<dbReference type="PANTHER" id="PTHR15036">
    <property type="entry name" value="PIKACHURIN-LIKE PROTEIN"/>
    <property type="match status" value="1"/>
</dbReference>
<dbReference type="GO" id="GO:0016020">
    <property type="term" value="C:membrane"/>
    <property type="evidence" value="ECO:0007669"/>
    <property type="project" value="UniProtKB-SubCell"/>
</dbReference>
<feature type="domain" description="EGF-like" evidence="15">
    <location>
        <begin position="972"/>
        <end position="1008"/>
    </location>
</feature>
<feature type="domain" description="Laminin G" evidence="14">
    <location>
        <begin position="1012"/>
        <end position="1199"/>
    </location>
</feature>
<evidence type="ECO:0000256" key="2">
    <source>
        <dbReference type="ARBA" id="ARBA00010241"/>
    </source>
</evidence>
<dbReference type="OrthoDB" id="26719at2759"/>
<dbReference type="KEGG" id="cvn:111129777"/>
<dbReference type="Proteomes" id="UP000694844">
    <property type="component" value="Chromosome 1"/>
</dbReference>
<feature type="signal peptide" evidence="12">
    <location>
        <begin position="1"/>
        <end position="20"/>
    </location>
</feature>
<accession>A0A8B8DUP3</accession>
<dbReference type="RefSeq" id="XP_022331947.1">
    <property type="nucleotide sequence ID" value="XM_022476239.1"/>
</dbReference>
<evidence type="ECO:0000259" key="15">
    <source>
        <dbReference type="PROSITE" id="PS50026"/>
    </source>
</evidence>
<feature type="domain" description="Laminin G" evidence="14">
    <location>
        <begin position="189"/>
        <end position="372"/>
    </location>
</feature>
<keyword evidence="8" id="KW-1015">Disulfide bond</keyword>
<dbReference type="PANTHER" id="PTHR15036:SF49">
    <property type="entry name" value="AXOTACTIN"/>
    <property type="match status" value="1"/>
</dbReference>
<name>A0A8B8DUP3_CRAVI</name>
<dbReference type="Gene3D" id="2.60.120.200">
    <property type="match status" value="4"/>
</dbReference>
<comment type="subcellular location">
    <subcellularLocation>
        <location evidence="1">Membrane</location>
        <topology evidence="1">Single-pass type I membrane protein</topology>
    </subcellularLocation>
</comment>
<keyword evidence="6 11" id="KW-1133">Transmembrane helix</keyword>
<feature type="domain" description="EGF-like" evidence="15">
    <location>
        <begin position="547"/>
        <end position="584"/>
    </location>
</feature>
<feature type="compositionally biased region" description="Basic and acidic residues" evidence="10">
    <location>
        <begin position="61"/>
        <end position="72"/>
    </location>
</feature>
<evidence type="ECO:0000256" key="7">
    <source>
        <dbReference type="ARBA" id="ARBA00023136"/>
    </source>
</evidence>
<proteinExistence type="inferred from homology"/>
<evidence type="ECO:0000256" key="1">
    <source>
        <dbReference type="ARBA" id="ARBA00004479"/>
    </source>
</evidence>
<evidence type="ECO:0000259" key="13">
    <source>
        <dbReference type="PROSITE" id="PS50022"/>
    </source>
</evidence>
<dbReference type="Gene3D" id="2.60.120.260">
    <property type="entry name" value="Galactose-binding domain-like"/>
    <property type="match status" value="1"/>
</dbReference>
<dbReference type="FunFam" id="2.60.120.260:FF:000016">
    <property type="entry name" value="Contactin-associated protein-like 4 isoform 1"/>
    <property type="match status" value="1"/>
</dbReference>
<evidence type="ECO:0000256" key="12">
    <source>
        <dbReference type="SAM" id="SignalP"/>
    </source>
</evidence>
<evidence type="ECO:0000256" key="11">
    <source>
        <dbReference type="SAM" id="Phobius"/>
    </source>
</evidence>
<evidence type="ECO:0000313" key="17">
    <source>
        <dbReference type="RefSeq" id="XP_022331947.1"/>
    </source>
</evidence>
<dbReference type="InterPro" id="IPR000421">
    <property type="entry name" value="FA58C"/>
</dbReference>
<feature type="transmembrane region" description="Helical" evidence="11">
    <location>
        <begin position="1238"/>
        <end position="1260"/>
    </location>
</feature>
<dbReference type="SMART" id="SM00181">
    <property type="entry name" value="EGF"/>
    <property type="match status" value="2"/>
</dbReference>
<feature type="domain" description="Laminin G" evidence="14">
    <location>
        <begin position="802"/>
        <end position="971"/>
    </location>
</feature>
<dbReference type="PROSITE" id="PS50026">
    <property type="entry name" value="EGF_3"/>
    <property type="match status" value="2"/>
</dbReference>
<gene>
    <name evidence="17" type="primary">LOC111129777</name>
</gene>
<reference evidence="16" key="1">
    <citation type="submission" date="2024-06" db="UniProtKB">
        <authorList>
            <consortium name="RefSeq"/>
        </authorList>
    </citation>
    <scope>NUCLEOTIDE SEQUENCE [LARGE SCALE GENOMIC DNA]</scope>
</reference>
<dbReference type="SUPFAM" id="SSF49785">
    <property type="entry name" value="Galactose-binding domain-like"/>
    <property type="match status" value="1"/>
</dbReference>
<dbReference type="CDD" id="cd00054">
    <property type="entry name" value="EGF_CA"/>
    <property type="match status" value="2"/>
</dbReference>
<evidence type="ECO:0000256" key="9">
    <source>
        <dbReference type="PROSITE-ProRule" id="PRU00076"/>
    </source>
</evidence>
<evidence type="ECO:0000256" key="3">
    <source>
        <dbReference type="ARBA" id="ARBA00022536"/>
    </source>
</evidence>
<comment type="similarity">
    <text evidence="2">Belongs to the neurexin family.</text>
</comment>
<evidence type="ECO:0000259" key="14">
    <source>
        <dbReference type="PROSITE" id="PS50025"/>
    </source>
</evidence>
<dbReference type="CDD" id="cd00110">
    <property type="entry name" value="LamG"/>
    <property type="match status" value="4"/>
</dbReference>
<evidence type="ECO:0000256" key="4">
    <source>
        <dbReference type="ARBA" id="ARBA00022692"/>
    </source>
</evidence>
<protein>
    <submittedName>
        <fullName evidence="17">Neurexin-4-like</fullName>
    </submittedName>
</protein>
<evidence type="ECO:0000256" key="6">
    <source>
        <dbReference type="ARBA" id="ARBA00022989"/>
    </source>
</evidence>
<keyword evidence="4 11" id="KW-0812">Transmembrane</keyword>
<dbReference type="InterPro" id="IPR001791">
    <property type="entry name" value="Laminin_G"/>
</dbReference>
<reference evidence="17" key="2">
    <citation type="submission" date="2025-08" db="UniProtKB">
        <authorList>
            <consortium name="RefSeq"/>
        </authorList>
    </citation>
    <scope>IDENTIFICATION</scope>
    <source>
        <tissue evidence="17">Whole sample</tissue>
    </source>
</reference>
<keyword evidence="3 9" id="KW-0245">EGF-like domain</keyword>
<dbReference type="PROSITE" id="PS50022">
    <property type="entry name" value="FA58C_3"/>
    <property type="match status" value="1"/>
</dbReference>
<dbReference type="SMART" id="SM00282">
    <property type="entry name" value="LamG"/>
    <property type="match status" value="4"/>
</dbReference>
<dbReference type="Gene3D" id="2.10.25.10">
    <property type="entry name" value="Laminin"/>
    <property type="match status" value="2"/>
</dbReference>
<feature type="domain" description="Laminin G" evidence="14">
    <location>
        <begin position="375"/>
        <end position="545"/>
    </location>
</feature>
<evidence type="ECO:0000256" key="8">
    <source>
        <dbReference type="ARBA" id="ARBA00023157"/>
    </source>
</evidence>
<sequence>MGRLRSTTTVIFTVFSIVNCLQRDPTPYRDSDCPEGAPVGLGVNNGRRVPDSSFTASSSHSNREPAKGRLDEQSGAWTAKVQDSSQWLAVDLGREYVITKLQTQGRQGSGEYVSEYMFAFSNDAITWRYYTNEFGIREMFVGNSNSQDTETRVLKYPVMGRHVRFHPQRWVEIISLRVEIYGCPYTPEVARFGGNGYIFYDLSTLNPPPSTTEDVIKLRFKTSNQNGVLLYADGNQGDFVALQLHRGNLLFSIDLGSTQLQRGLTQQTGGSLLDDSQWHDVIVRRNHTKVTLVVDRLETHFETNGLFYRLNLDKKIYLGGLLTFNLNGITVKYNFDGCMDNVVFNGVHMIRDTRNGYQGFSTVGASPDPWNCKMTAPMPATFYSLDSYIRTTSDAGGSAFRVKFEFRTHDEDGILLFHEFQAGGSIKVFLDKDGYVNYQLEDQNNQKIEDKVRNTAVEYTSSFSDGLWHTFSVVANQQMLNVTVDQNSKVSTRTLLLKAGSDYYIGGYTVGISFRGCIRNIERDYKPLDLKGTEFTSKDIQVGTCGLIDRCTPNPCENGGVCDQDWNTFTCDCGTSGYEGAVCHRSSYYLSCDMHKMYTSDENEEKTFIDPDGSGPLKPFQALCSGKVELGKVVVTKIGHNSEDLITVNGYQAPNFYVRQIEYDADLPELTAIIERASTCTQGLSYKCRNSRLFASAEQEAPGYKRFGWWVGRTFQPMDYWGGAAPGSGKCECGLTEVGCAGTGVCNCDSKLNETDEGQIQHKDHLPILELHFGDTGTAVDDKIGFHKVDKLECRGDNLLDNVITFRKPDASIRLSTFEAEPSGDIWFQFKTTAFDGIMVHQSGKPDFVKIAIANGNTVQFSYDVGNGAQVIEYRSTNALNDDNWHTVHVEKNRKEAWLRVDNFPAQTSQEGIGEKTRTLDLTGYLFIGASVEDRNGYVGCMRGLRINGVLQDLRGLVHREEVTYGVSEGCVGKCANQVCFNGGTCIEGYSGYTCDCAYTPFRGWNCGREVGVNLLKEYMIQYEFSAEQGLSATDFMHVRVGFTTKKKQGILLQLQDATNTEYISLEVNNAGGIKFALDVGSERFEVNTPNHGIDYTNGQQHEVRMWRTGENGQMVHLQVDNYPEEKMSYGTKFSDNILDDPKYLYVGNNSTESTTRGFEGCIFRMEIDNVYPLKRAFQDPKPDFVRLYPEGKLREDMCGYEETTVLPDPIESRPINQGDLVDITYPTPPDPVIEKKIIGGVVGAICFIIVIVIIGLIFYCRDKGDYETKEAKGADIAENADVAVVFNQTGVPDIAKRQEFFM</sequence>
<dbReference type="InterPro" id="IPR013320">
    <property type="entry name" value="ConA-like_dom_sf"/>
</dbReference>
<dbReference type="Pfam" id="PF02210">
    <property type="entry name" value="Laminin_G_2"/>
    <property type="match status" value="4"/>
</dbReference>
<dbReference type="Gene3D" id="2.60.120.1000">
    <property type="match status" value="1"/>
</dbReference>
<feature type="region of interest" description="Disordered" evidence="10">
    <location>
        <begin position="28"/>
        <end position="77"/>
    </location>
</feature>
<evidence type="ECO:0000313" key="16">
    <source>
        <dbReference type="Proteomes" id="UP000694844"/>
    </source>
</evidence>
<evidence type="ECO:0000256" key="5">
    <source>
        <dbReference type="ARBA" id="ARBA00022729"/>
    </source>
</evidence>
<dbReference type="PROSITE" id="PS01286">
    <property type="entry name" value="FA58C_2"/>
    <property type="match status" value="1"/>
</dbReference>
<dbReference type="InterPro" id="IPR050372">
    <property type="entry name" value="Neurexin-related_CASP"/>
</dbReference>
<evidence type="ECO:0000256" key="10">
    <source>
        <dbReference type="SAM" id="MobiDB-lite"/>
    </source>
</evidence>
<comment type="caution">
    <text evidence="9">Lacks conserved residue(s) required for the propagation of feature annotation.</text>
</comment>
<dbReference type="PROSITE" id="PS50025">
    <property type="entry name" value="LAM_G_DOMAIN"/>
    <property type="match status" value="4"/>
</dbReference>
<dbReference type="Pfam" id="PF00008">
    <property type="entry name" value="EGF"/>
    <property type="match status" value="1"/>
</dbReference>
<dbReference type="SUPFAM" id="SSF49899">
    <property type="entry name" value="Concanavalin A-like lectins/glucanases"/>
    <property type="match status" value="4"/>
</dbReference>